<feature type="domain" description="Nematode resistance protein-like HSPRO1 N-terminal" evidence="2">
    <location>
        <begin position="14"/>
        <end position="170"/>
    </location>
</feature>
<protein>
    <submittedName>
        <fullName evidence="4">Nematode resistance protein-like HSPRO1</fullName>
    </submittedName>
</protein>
<dbReference type="PANTHER" id="PTHR34795">
    <property type="entry name" value="NEMATODE RESISTANCE PROTEIN-LIKE HSPRO1"/>
    <property type="match status" value="1"/>
</dbReference>
<dbReference type="Pfam" id="PF07014">
    <property type="entry name" value="Hs1pro-1_C"/>
    <property type="match status" value="1"/>
</dbReference>
<reference evidence="3" key="1">
    <citation type="journal article" date="2014" name="Nat. Commun.">
        <title>The emerging biofuel crop Camelina sativa retains a highly undifferentiated hexaploid genome structure.</title>
        <authorList>
            <person name="Kagale S."/>
            <person name="Koh C."/>
            <person name="Nixon J."/>
            <person name="Bollina V."/>
            <person name="Clarke W.E."/>
            <person name="Tuteja R."/>
            <person name="Spillane C."/>
            <person name="Robinson S.J."/>
            <person name="Links M.G."/>
            <person name="Clarke C."/>
            <person name="Higgins E.E."/>
            <person name="Huebert T."/>
            <person name="Sharpe A.G."/>
            <person name="Parkin I.A."/>
        </authorList>
    </citation>
    <scope>NUCLEOTIDE SEQUENCE [LARGE SCALE GENOMIC DNA]</scope>
    <source>
        <strain evidence="3">cv. DH55</strain>
    </source>
</reference>
<evidence type="ECO:0000313" key="3">
    <source>
        <dbReference type="Proteomes" id="UP000694864"/>
    </source>
</evidence>
<dbReference type="GeneID" id="104781472"/>
<dbReference type="RefSeq" id="XP_010504453.1">
    <property type="nucleotide sequence ID" value="XM_010506151.2"/>
</dbReference>
<dbReference type="PANTHER" id="PTHR34795:SF1">
    <property type="entry name" value="NEMATODE RESISTANCE PROTEIN-LIKE HSPRO1"/>
    <property type="match status" value="1"/>
</dbReference>
<dbReference type="InterPro" id="IPR038759">
    <property type="entry name" value="HSPRO1/HSPRO2"/>
</dbReference>
<keyword evidence="3" id="KW-1185">Reference proteome</keyword>
<dbReference type="SUPFAM" id="SSF140959">
    <property type="entry name" value="Indolic compounds 2,3-dioxygenase-like"/>
    <property type="match status" value="1"/>
</dbReference>
<dbReference type="Gene3D" id="1.20.58.480">
    <property type="match status" value="1"/>
</dbReference>
<dbReference type="InterPro" id="IPR009743">
    <property type="entry name" value="Hs1pro-1_C"/>
</dbReference>
<sequence length="449" mass="51140">MADLDLQRRKILSPNKLHITIPEPCKLSSVSSPISSSSSAACSAYELYLRLPELRSLWSSLDYPRWISEPVLKPSLQALEITFRLILTVASDTRPYVNRREWIRRLDSLSTSQIKLVAAICEDDNYDDDGNENVSAAPVSNGWSSLSLLSEIVTCRTSESIGQKILSTIENEMRWCKYTLGLGEPNLAGKPYLRYDTVCRPEELHSLKNNPYSDHIENQENQMLYTIHQILESWIYVSVNLLNRIESSIEDGKFEKASSDVYLLERIWKLLAEIEDLHILMDPEDFLKVKKQLQIKTTSQNDAFCFWSKGLVGMAKMSKELRQKVPAVLEVEVDPTGGPRLQEAAMKLYSRKTEYEKIHLLQGMQAVESAAKRFFFGYQKLVATMMGSAEANANRTVANHELCDSLTQVFMEPPYYPSLDAAKTFLGEFWSQIGLQWKTLTDVTPPKFL</sequence>
<feature type="domain" description="Hs1pro-1 C-terminal" evidence="1">
    <location>
        <begin position="173"/>
        <end position="432"/>
    </location>
</feature>
<proteinExistence type="predicted"/>
<accession>A0ABM0YQK6</accession>
<dbReference type="InterPro" id="IPR009869">
    <property type="entry name" value="HSPRO1_N"/>
</dbReference>
<evidence type="ECO:0000259" key="2">
    <source>
        <dbReference type="Pfam" id="PF07231"/>
    </source>
</evidence>
<evidence type="ECO:0000313" key="4">
    <source>
        <dbReference type="RefSeq" id="XP_010504453.1"/>
    </source>
</evidence>
<gene>
    <name evidence="4" type="primary">LOC104781472</name>
</gene>
<evidence type="ECO:0000259" key="1">
    <source>
        <dbReference type="Pfam" id="PF07014"/>
    </source>
</evidence>
<dbReference type="Pfam" id="PF07231">
    <property type="entry name" value="Hs1pro-1_N"/>
    <property type="match status" value="1"/>
</dbReference>
<dbReference type="InterPro" id="IPR037217">
    <property type="entry name" value="Trp/Indoleamine_2_3_dOase-like"/>
</dbReference>
<dbReference type="Proteomes" id="UP000694864">
    <property type="component" value="Chromosome 4"/>
</dbReference>
<reference evidence="4" key="2">
    <citation type="submission" date="2025-08" db="UniProtKB">
        <authorList>
            <consortium name="RefSeq"/>
        </authorList>
    </citation>
    <scope>IDENTIFICATION</scope>
    <source>
        <tissue evidence="4">Leaf</tissue>
    </source>
</reference>
<name>A0ABM0YQK6_CAMSA</name>
<organism evidence="3 4">
    <name type="scientific">Camelina sativa</name>
    <name type="common">False flax</name>
    <name type="synonym">Myagrum sativum</name>
    <dbReference type="NCBI Taxonomy" id="90675"/>
    <lineage>
        <taxon>Eukaryota</taxon>
        <taxon>Viridiplantae</taxon>
        <taxon>Streptophyta</taxon>
        <taxon>Embryophyta</taxon>
        <taxon>Tracheophyta</taxon>
        <taxon>Spermatophyta</taxon>
        <taxon>Magnoliopsida</taxon>
        <taxon>eudicotyledons</taxon>
        <taxon>Gunneridae</taxon>
        <taxon>Pentapetalae</taxon>
        <taxon>rosids</taxon>
        <taxon>malvids</taxon>
        <taxon>Brassicales</taxon>
        <taxon>Brassicaceae</taxon>
        <taxon>Camelineae</taxon>
        <taxon>Camelina</taxon>
    </lineage>
</organism>